<dbReference type="Proteomes" id="UP001215280">
    <property type="component" value="Unassembled WGS sequence"/>
</dbReference>
<proteinExistence type="predicted"/>
<keyword evidence="4" id="KW-1185">Reference proteome</keyword>
<reference evidence="3" key="1">
    <citation type="submission" date="2023-03" db="EMBL/GenBank/DDBJ databases">
        <title>Massive genome expansion in bonnet fungi (Mycena s.s.) driven by repeated elements and novel gene families across ecological guilds.</title>
        <authorList>
            <consortium name="Lawrence Berkeley National Laboratory"/>
            <person name="Harder C.B."/>
            <person name="Miyauchi S."/>
            <person name="Viragh M."/>
            <person name="Kuo A."/>
            <person name="Thoen E."/>
            <person name="Andreopoulos B."/>
            <person name="Lu D."/>
            <person name="Skrede I."/>
            <person name="Drula E."/>
            <person name="Henrissat B."/>
            <person name="Morin E."/>
            <person name="Kohler A."/>
            <person name="Barry K."/>
            <person name="LaButti K."/>
            <person name="Morin E."/>
            <person name="Salamov A."/>
            <person name="Lipzen A."/>
            <person name="Mereny Z."/>
            <person name="Hegedus B."/>
            <person name="Baldrian P."/>
            <person name="Stursova M."/>
            <person name="Weitz H."/>
            <person name="Taylor A."/>
            <person name="Grigoriev I.V."/>
            <person name="Nagy L.G."/>
            <person name="Martin F."/>
            <person name="Kauserud H."/>
        </authorList>
    </citation>
    <scope>NUCLEOTIDE SEQUENCE</scope>
    <source>
        <strain evidence="3">CBHHK188m</strain>
    </source>
</reference>
<dbReference type="GO" id="GO:0006310">
    <property type="term" value="P:DNA recombination"/>
    <property type="evidence" value="ECO:0007669"/>
    <property type="project" value="UniProtKB-KW"/>
</dbReference>
<sequence length="608" mass="68783">MPSSVAEVPLVPATAAPEIMDTSPSQSPARQTRPPANLAHLMNLFDATPDQILQVQIADRQDLLFGSADDDDEDYDDPDFYDGEDGEDLPMPFSDDSVLSTDWSGDDSDDDDENVDPNDPTDHRTPLKNALKTVRSDDTNRLEEQVLAKVNIPALRRLSTRVADSTGKDYSRSSLVGLVKEYADYVVRQKLVTSTDQIFNRPLPDTPWFIILWIHDKCDPMDTNSVDYPAGHHSLAGFGHAEKMRAALKHHFGTSLGCGRSPWRACVTDPSRFEGNPAVHDVLDDYLASLKRRKVGKGEKVSQSSRAMTEVGNHRGFHFFILKGGQDILLKLYDRVVELASDAKPEEKSWCHLVQQLERHAIDTLGFQCMFRMAEILHIRWEDVSFLSDDQGKCTIAKIVIRTRKNAQFGGIEPYYIHLLPKHQSHLCPFRALCHYVAACRHTTGYLFRSINARGQITQLDRRMSSSHYLSIMRRSFRDIGLDPALFGTHMLQRGGVQYHQARDRTLTHICLMGGWSTDYSSSSVWRYLAAIVDLDGFDRKNFLNPAPPPKKGKCFQCGRSCSWTCVYTSSTRNNVNFFIISGLIKYSYNFNTGDGNFLTRYEAFEEY</sequence>
<gene>
    <name evidence="3" type="ORF">DFH07DRAFT_785357</name>
</gene>
<feature type="compositionally biased region" description="Acidic residues" evidence="2">
    <location>
        <begin position="68"/>
        <end position="88"/>
    </location>
</feature>
<dbReference type="EMBL" id="JARJLG010000329">
    <property type="protein sequence ID" value="KAJ7716670.1"/>
    <property type="molecule type" value="Genomic_DNA"/>
</dbReference>
<dbReference type="AlphaFoldDB" id="A0AAD7HB37"/>
<evidence type="ECO:0000256" key="1">
    <source>
        <dbReference type="ARBA" id="ARBA00023172"/>
    </source>
</evidence>
<dbReference type="InterPro" id="IPR013762">
    <property type="entry name" value="Integrase-like_cat_sf"/>
</dbReference>
<dbReference type="GO" id="GO:0015074">
    <property type="term" value="P:DNA integration"/>
    <property type="evidence" value="ECO:0007669"/>
    <property type="project" value="InterPro"/>
</dbReference>
<dbReference type="PANTHER" id="PTHR34605:SF4">
    <property type="entry name" value="DNA ADENINE METHYLTRANSFERASE"/>
    <property type="match status" value="1"/>
</dbReference>
<organism evidence="3 4">
    <name type="scientific">Mycena maculata</name>
    <dbReference type="NCBI Taxonomy" id="230809"/>
    <lineage>
        <taxon>Eukaryota</taxon>
        <taxon>Fungi</taxon>
        <taxon>Dikarya</taxon>
        <taxon>Basidiomycota</taxon>
        <taxon>Agaricomycotina</taxon>
        <taxon>Agaricomycetes</taxon>
        <taxon>Agaricomycetidae</taxon>
        <taxon>Agaricales</taxon>
        <taxon>Marasmiineae</taxon>
        <taxon>Mycenaceae</taxon>
        <taxon>Mycena</taxon>
    </lineage>
</organism>
<accession>A0AAD7HB37</accession>
<comment type="caution">
    <text evidence="3">The sequence shown here is derived from an EMBL/GenBank/DDBJ whole genome shotgun (WGS) entry which is preliminary data.</text>
</comment>
<dbReference type="PANTHER" id="PTHR34605">
    <property type="entry name" value="PHAGE_INTEGRASE DOMAIN-CONTAINING PROTEIN"/>
    <property type="match status" value="1"/>
</dbReference>
<feature type="region of interest" description="Disordered" evidence="2">
    <location>
        <begin position="65"/>
        <end position="130"/>
    </location>
</feature>
<evidence type="ECO:0000313" key="3">
    <source>
        <dbReference type="EMBL" id="KAJ7716670.1"/>
    </source>
</evidence>
<dbReference type="InterPro" id="IPR011010">
    <property type="entry name" value="DNA_brk_join_enz"/>
</dbReference>
<feature type="region of interest" description="Disordered" evidence="2">
    <location>
        <begin position="1"/>
        <end position="34"/>
    </location>
</feature>
<keyword evidence="1" id="KW-0233">DNA recombination</keyword>
<feature type="compositionally biased region" description="Acidic residues" evidence="2">
    <location>
        <begin position="104"/>
        <end position="116"/>
    </location>
</feature>
<dbReference type="SUPFAM" id="SSF56349">
    <property type="entry name" value="DNA breaking-rejoining enzymes"/>
    <property type="match status" value="1"/>
</dbReference>
<dbReference type="Gene3D" id="1.10.443.10">
    <property type="entry name" value="Intergrase catalytic core"/>
    <property type="match status" value="1"/>
</dbReference>
<protein>
    <submittedName>
        <fullName evidence="3">Uncharacterized protein</fullName>
    </submittedName>
</protein>
<evidence type="ECO:0000313" key="4">
    <source>
        <dbReference type="Proteomes" id="UP001215280"/>
    </source>
</evidence>
<name>A0AAD7HB37_9AGAR</name>
<dbReference type="GO" id="GO:0003677">
    <property type="term" value="F:DNA binding"/>
    <property type="evidence" value="ECO:0007669"/>
    <property type="project" value="InterPro"/>
</dbReference>
<evidence type="ECO:0000256" key="2">
    <source>
        <dbReference type="SAM" id="MobiDB-lite"/>
    </source>
</evidence>
<dbReference type="InterPro" id="IPR052925">
    <property type="entry name" value="Phage_Integrase-like_Recomb"/>
</dbReference>